<protein>
    <submittedName>
        <fullName evidence="2">Uncharacterized protein</fullName>
    </submittedName>
</protein>
<evidence type="ECO:0000313" key="2">
    <source>
        <dbReference type="EMBL" id="TKA83618.1"/>
    </source>
</evidence>
<feature type="signal peptide" evidence="1">
    <location>
        <begin position="1"/>
        <end position="17"/>
    </location>
</feature>
<proteinExistence type="predicted"/>
<keyword evidence="3" id="KW-1185">Reference proteome</keyword>
<name>A0A4U0Y502_9PEZI</name>
<comment type="caution">
    <text evidence="2">The sequence shown here is derived from an EMBL/GenBank/DDBJ whole genome shotgun (WGS) entry which is preliminary data.</text>
</comment>
<dbReference type="AlphaFoldDB" id="A0A4U0Y502"/>
<accession>A0A4U0Y502</accession>
<gene>
    <name evidence="2" type="ORF">B0A55_00437</name>
</gene>
<dbReference type="STRING" id="329884.A0A4U0Y502"/>
<reference evidence="2 3" key="1">
    <citation type="submission" date="2017-03" db="EMBL/GenBank/DDBJ databases">
        <title>Genomes of endolithic fungi from Antarctica.</title>
        <authorList>
            <person name="Coleine C."/>
            <person name="Masonjones S."/>
            <person name="Stajich J.E."/>
        </authorList>
    </citation>
    <scope>NUCLEOTIDE SEQUENCE [LARGE SCALE GENOMIC DNA]</scope>
    <source>
        <strain evidence="2 3">CCFEE 5184</strain>
    </source>
</reference>
<evidence type="ECO:0000256" key="1">
    <source>
        <dbReference type="SAM" id="SignalP"/>
    </source>
</evidence>
<dbReference type="OrthoDB" id="190201at2759"/>
<organism evidence="2 3">
    <name type="scientific">Friedmanniomyces simplex</name>
    <dbReference type="NCBI Taxonomy" id="329884"/>
    <lineage>
        <taxon>Eukaryota</taxon>
        <taxon>Fungi</taxon>
        <taxon>Dikarya</taxon>
        <taxon>Ascomycota</taxon>
        <taxon>Pezizomycotina</taxon>
        <taxon>Dothideomycetes</taxon>
        <taxon>Dothideomycetidae</taxon>
        <taxon>Mycosphaerellales</taxon>
        <taxon>Teratosphaeriaceae</taxon>
        <taxon>Friedmanniomyces</taxon>
    </lineage>
</organism>
<sequence length="148" mass="15852">MHRSTLMLTSFIGAVAAFQCSSFNTTVTVSAPSYQPAFPSFADHYKSVAFLNALTARNASTTASPFKGAVNVAETFRISGEYCTPTPSQRPAYLDVQVLTHGLGFDKSYWNFGGDSSRYNYVRAATGAGYATLSYDRLSNGGSSVVDP</sequence>
<evidence type="ECO:0000313" key="3">
    <source>
        <dbReference type="Proteomes" id="UP000309340"/>
    </source>
</evidence>
<dbReference type="EMBL" id="NAJQ01000005">
    <property type="protein sequence ID" value="TKA83618.1"/>
    <property type="molecule type" value="Genomic_DNA"/>
</dbReference>
<keyword evidence="1" id="KW-0732">Signal</keyword>
<dbReference type="Proteomes" id="UP000309340">
    <property type="component" value="Unassembled WGS sequence"/>
</dbReference>
<feature type="chain" id="PRO_5020690633" evidence="1">
    <location>
        <begin position="18"/>
        <end position="148"/>
    </location>
</feature>